<accession>A0ABS9Z824</accession>
<name>A0ABS9Z824_9HYPH</name>
<organism evidence="1 2">
    <name type="scientific">Candidatus Rhodoblastus alkanivorans</name>
    <dbReference type="NCBI Taxonomy" id="2954117"/>
    <lineage>
        <taxon>Bacteria</taxon>
        <taxon>Pseudomonadati</taxon>
        <taxon>Pseudomonadota</taxon>
        <taxon>Alphaproteobacteria</taxon>
        <taxon>Hyphomicrobiales</taxon>
        <taxon>Rhodoblastaceae</taxon>
        <taxon>Rhodoblastus</taxon>
    </lineage>
</organism>
<dbReference type="EMBL" id="JAIVFP010000001">
    <property type="protein sequence ID" value="MCI4683819.1"/>
    <property type="molecule type" value="Genomic_DNA"/>
</dbReference>
<evidence type="ECO:0000313" key="2">
    <source>
        <dbReference type="Proteomes" id="UP001139104"/>
    </source>
</evidence>
<evidence type="ECO:0000313" key="1">
    <source>
        <dbReference type="EMBL" id="MCI4683819.1"/>
    </source>
</evidence>
<dbReference type="InterPro" id="IPR051239">
    <property type="entry name" value="2'-dNMP_N-hydrolase"/>
</dbReference>
<dbReference type="Gene3D" id="3.40.50.450">
    <property type="match status" value="1"/>
</dbReference>
<dbReference type="RefSeq" id="WP_243067748.1">
    <property type="nucleotide sequence ID" value="NZ_JAIVFK010000006.1"/>
</dbReference>
<gene>
    <name evidence="1" type="ORF">K2U94_13775</name>
</gene>
<reference evidence="1" key="1">
    <citation type="journal article" date="2022" name="ISME J.">
        <title>Identification of active gaseous-alkane degraders at natural gas seeps.</title>
        <authorList>
            <person name="Farhan Ul Haque M."/>
            <person name="Hernandez M."/>
            <person name="Crombie A.T."/>
            <person name="Murrell J.C."/>
        </authorList>
    </citation>
    <scope>NUCLEOTIDE SEQUENCE</scope>
    <source>
        <strain evidence="1">PC2</strain>
    </source>
</reference>
<comment type="caution">
    <text evidence="1">The sequence shown here is derived from an EMBL/GenBank/DDBJ whole genome shotgun (WGS) entry which is preliminary data.</text>
</comment>
<protein>
    <submittedName>
        <fullName evidence="1">Nucleoside 2-deoxyribosyltransferase</fullName>
    </submittedName>
</protein>
<dbReference type="PANTHER" id="PTHR15364:SF0">
    <property type="entry name" value="2'-DEOXYNUCLEOSIDE 5'-PHOSPHATE N-HYDROLASE 1"/>
    <property type="match status" value="1"/>
</dbReference>
<keyword evidence="2" id="KW-1185">Reference proteome</keyword>
<dbReference type="Pfam" id="PF05014">
    <property type="entry name" value="Nuc_deoxyrib_tr"/>
    <property type="match status" value="1"/>
</dbReference>
<proteinExistence type="predicted"/>
<sequence length="186" mass="19819">MPIPKIYLAGPEVFLPNAREIGLRKKILCEEFGFVGLYPLDQDHAAPGETADAKIFAGNVALMRDADAGIFNLSPFRGVNADPGTAFELGFFAALGKPVFAYSNHAAPLFDRVAAAHGVHGAPDGDYCDARGLLIENFGNADNLMLDGALKAQGRRVVRPDVSLPGCGDLTGFTACLRQARLHFGF</sequence>
<dbReference type="SUPFAM" id="SSF52309">
    <property type="entry name" value="N-(deoxy)ribosyltransferase-like"/>
    <property type="match status" value="1"/>
</dbReference>
<dbReference type="InterPro" id="IPR007710">
    <property type="entry name" value="Nucleoside_deoxyribTrfase"/>
</dbReference>
<dbReference type="Proteomes" id="UP001139104">
    <property type="component" value="Unassembled WGS sequence"/>
</dbReference>
<dbReference type="PANTHER" id="PTHR15364">
    <property type="entry name" value="2'-DEOXYNUCLEOSIDE 5'-PHOSPHATE N-HYDROLASE 1"/>
    <property type="match status" value="1"/>
</dbReference>